<dbReference type="PRINTS" id="PR00380">
    <property type="entry name" value="KINESINHEAVY"/>
</dbReference>
<dbReference type="PANTHER" id="PTHR47972">
    <property type="entry name" value="KINESIN-LIKE PROTEIN KLP-3"/>
    <property type="match status" value="1"/>
</dbReference>
<dbReference type="InterPro" id="IPR001752">
    <property type="entry name" value="Kinesin_motor_dom"/>
</dbReference>
<proteinExistence type="inferred from homology"/>
<dbReference type="InterPro" id="IPR027417">
    <property type="entry name" value="P-loop_NTPase"/>
</dbReference>
<evidence type="ECO:0000259" key="6">
    <source>
        <dbReference type="PROSITE" id="PS50067"/>
    </source>
</evidence>
<dbReference type="PANTHER" id="PTHR47972:SF28">
    <property type="entry name" value="KINESIN-LIKE PROTEIN KLP-3"/>
    <property type="match status" value="1"/>
</dbReference>
<dbReference type="InterPro" id="IPR036961">
    <property type="entry name" value="Kinesin_motor_dom_sf"/>
</dbReference>
<feature type="domain" description="Kinesin motor" evidence="6">
    <location>
        <begin position="780"/>
        <end position="1124"/>
    </location>
</feature>
<evidence type="ECO:0000256" key="4">
    <source>
        <dbReference type="SAM" id="Coils"/>
    </source>
</evidence>
<dbReference type="SUPFAM" id="SSF52540">
    <property type="entry name" value="P-loop containing nucleoside triphosphate hydrolases"/>
    <property type="match status" value="1"/>
</dbReference>
<feature type="compositionally biased region" description="Polar residues" evidence="5">
    <location>
        <begin position="451"/>
        <end position="462"/>
    </location>
</feature>
<feature type="binding site" evidence="3">
    <location>
        <begin position="864"/>
        <end position="871"/>
    </location>
    <ligand>
        <name>ATP</name>
        <dbReference type="ChEBI" id="CHEBI:30616"/>
    </ligand>
</feature>
<dbReference type="SMART" id="SM00129">
    <property type="entry name" value="KISc"/>
    <property type="match status" value="1"/>
</dbReference>
<evidence type="ECO:0000256" key="2">
    <source>
        <dbReference type="ARBA" id="ARBA00022840"/>
    </source>
</evidence>
<accession>A0ABN9X695</accession>
<gene>
    <name evidence="7" type="ORF">PCOR1329_LOCUS73752</name>
</gene>
<dbReference type="Gene3D" id="3.40.850.10">
    <property type="entry name" value="Kinesin motor domain"/>
    <property type="match status" value="1"/>
</dbReference>
<reference evidence="7" key="1">
    <citation type="submission" date="2023-10" db="EMBL/GenBank/DDBJ databases">
        <authorList>
            <person name="Chen Y."/>
            <person name="Shah S."/>
            <person name="Dougan E. K."/>
            <person name="Thang M."/>
            <person name="Chan C."/>
        </authorList>
    </citation>
    <scope>NUCLEOTIDE SEQUENCE [LARGE SCALE GENOMIC DNA]</scope>
</reference>
<evidence type="ECO:0000313" key="7">
    <source>
        <dbReference type="EMBL" id="CAK0894811.1"/>
    </source>
</evidence>
<feature type="region of interest" description="Disordered" evidence="5">
    <location>
        <begin position="584"/>
        <end position="622"/>
    </location>
</feature>
<feature type="region of interest" description="Disordered" evidence="5">
    <location>
        <begin position="443"/>
        <end position="478"/>
    </location>
</feature>
<dbReference type="Pfam" id="PF00225">
    <property type="entry name" value="Kinesin"/>
    <property type="match status" value="1"/>
</dbReference>
<dbReference type="PROSITE" id="PS00411">
    <property type="entry name" value="KINESIN_MOTOR_1"/>
    <property type="match status" value="1"/>
</dbReference>
<dbReference type="PROSITE" id="PS50067">
    <property type="entry name" value="KINESIN_MOTOR_2"/>
    <property type="match status" value="1"/>
</dbReference>
<evidence type="ECO:0000313" key="8">
    <source>
        <dbReference type="Proteomes" id="UP001189429"/>
    </source>
</evidence>
<dbReference type="InterPro" id="IPR027640">
    <property type="entry name" value="Kinesin-like_fam"/>
</dbReference>
<sequence>MDESSSSWARWAQEAFVKGAGKAHRYSKIRELQDVADDRGEVPLPADAHEWPLLEPFSIQRIREVLRGFKSTALGLVKLHPRSLDVCSDVALETLSLLYATCERLLCWPCGRVQCRLIRSPPFLAHGSSLAGARGAGVSGVTDSTLMALRTLVGSLVRAKRSGQGSSWNPSALPSPPFLSPPPLQLAPLWRPALWPPLVLPPPSGAVLDLAGSQTISRKAAKFWERLDIAFHVNRRTNTAKATSFFSKLHVQLGAHDVGADRMMDSTCDEHLSTSEEDITCHAEAGTFDQSDGPPTRSTALTRTGVQLVSQTDVSTARRILVLSERELVEHATLGELRKFRKDIDLISHDLDYRYHDTAGYGCQNDCNNQVGIDFIGGDIDSIGLRGIDHISHECQNGIANLQYKTASFKFAVGKCQLFSEFGLDFAAAGTVELGALERGGRLKSGLTPAGSPTDSAGTSAWSEVKGSKASSRSQPKSVQAAELRARALQKQAALREELLHLSAARVLSARLGPWPRGSPPAEADRAKVLEAAMQEKALQTRSGQLESLVRTLAEEVENIAPQAKEAAKTEKVVRKLQAKLEDSEARRKALESESGPVKASDAASAGGGRGATAGEEARVRGAQLRERVEGLKRAVQEARARQQAERDAAQSQAWDAQLSRVRQEKLAAEQQIEALDKELAQLHEAEQRGKAALERARAKSGKLAREVEPLRKAVAKLKREQVRALEEVQKARPEFSAEARKFEEGFAKITARSKLLEEKYKVAMERKRLHNLVLDLKGNIRVFVRVRPINPKEQAHEVPGEPTCDFKDDNQAGIFDEQKQSRKWYEFDQVFSPSSMQAQVFEEAKPLATSVLDGFNVCIFAYGQTGSGKTHTMAGPSSDPGLNTRVLRELFRIRDERKGEYDIKFSMSVTARSPTTSTHEAEAHGRRWARADRSEIYNEIIRDLLAPSAKKLDVKLNADGSCSVPGLSAHDVSKLDDVLTCIDSAQKNRAVASTDMNSESSRSHSIVTVRTENTFKGDKTYVGKINLIDLAGSENTGKSGVSGQGMKEAQNINKSLSALGDVIQSLVARNPHTPYRNSKLTMMLKDSLGGNSKTLMIVCCSPAQYNVSETMSSLNFASRARNVELGKASGWAGRPATPLLSFAGLYSAPLSAHCHHVFYTFCVAALHFHSVHRLISLPIISPLSHLASSALVMPFGCSSEI</sequence>
<feature type="coiled-coil region" evidence="4">
    <location>
        <begin position="622"/>
        <end position="696"/>
    </location>
</feature>
<evidence type="ECO:0000256" key="3">
    <source>
        <dbReference type="PROSITE-ProRule" id="PRU00283"/>
    </source>
</evidence>
<evidence type="ECO:0000256" key="5">
    <source>
        <dbReference type="SAM" id="MobiDB-lite"/>
    </source>
</evidence>
<keyword evidence="2 3" id="KW-0067">ATP-binding</keyword>
<evidence type="ECO:0000256" key="1">
    <source>
        <dbReference type="ARBA" id="ARBA00022741"/>
    </source>
</evidence>
<organism evidence="7 8">
    <name type="scientific">Prorocentrum cordatum</name>
    <dbReference type="NCBI Taxonomy" id="2364126"/>
    <lineage>
        <taxon>Eukaryota</taxon>
        <taxon>Sar</taxon>
        <taxon>Alveolata</taxon>
        <taxon>Dinophyceae</taxon>
        <taxon>Prorocentrales</taxon>
        <taxon>Prorocentraceae</taxon>
        <taxon>Prorocentrum</taxon>
    </lineage>
</organism>
<dbReference type="InterPro" id="IPR019821">
    <property type="entry name" value="Kinesin_motor_CS"/>
</dbReference>
<comment type="similarity">
    <text evidence="3">Belongs to the TRAFAC class myosin-kinesin ATPase superfamily. Kinesin family.</text>
</comment>
<keyword evidence="4" id="KW-0175">Coiled coil</keyword>
<protein>
    <recommendedName>
        <fullName evidence="6">Kinesin motor domain-containing protein</fullName>
    </recommendedName>
</protein>
<keyword evidence="1 3" id="KW-0547">Nucleotide-binding</keyword>
<dbReference type="EMBL" id="CAUYUJ010019949">
    <property type="protein sequence ID" value="CAK0894811.1"/>
    <property type="molecule type" value="Genomic_DNA"/>
</dbReference>
<name>A0ABN9X695_9DINO</name>
<keyword evidence="8" id="KW-1185">Reference proteome</keyword>
<dbReference type="Proteomes" id="UP001189429">
    <property type="component" value="Unassembled WGS sequence"/>
</dbReference>
<keyword evidence="3" id="KW-0505">Motor protein</keyword>
<comment type="caution">
    <text evidence="7">The sequence shown here is derived from an EMBL/GenBank/DDBJ whole genome shotgun (WGS) entry which is preliminary data.</text>
</comment>
<feature type="compositionally biased region" description="Polar residues" evidence="5">
    <location>
        <begin position="469"/>
        <end position="478"/>
    </location>
</feature>